<dbReference type="AlphaFoldDB" id="A0A7S2IDE4"/>
<evidence type="ECO:0000313" key="1">
    <source>
        <dbReference type="EMBL" id="CAD9514827.1"/>
    </source>
</evidence>
<name>A0A7S2IDE4_9DINO</name>
<reference evidence="1" key="1">
    <citation type="submission" date="2021-01" db="EMBL/GenBank/DDBJ databases">
        <authorList>
            <person name="Corre E."/>
            <person name="Pelletier E."/>
            <person name="Niang G."/>
            <person name="Scheremetjew M."/>
            <person name="Finn R."/>
            <person name="Kale V."/>
            <person name="Holt S."/>
            <person name="Cochrane G."/>
            <person name="Meng A."/>
            <person name="Brown T."/>
            <person name="Cohen L."/>
        </authorList>
    </citation>
    <scope>NUCLEOTIDE SEQUENCE</scope>
    <source>
        <strain evidence="1">CCMP2222</strain>
    </source>
</reference>
<dbReference type="EMBL" id="HBGQ01084176">
    <property type="protein sequence ID" value="CAD9514827.1"/>
    <property type="molecule type" value="Transcribed_RNA"/>
</dbReference>
<accession>A0A7S2IDE4</accession>
<proteinExistence type="predicted"/>
<organism evidence="1">
    <name type="scientific">Alexandrium andersonii</name>
    <dbReference type="NCBI Taxonomy" id="327968"/>
    <lineage>
        <taxon>Eukaryota</taxon>
        <taxon>Sar</taxon>
        <taxon>Alveolata</taxon>
        <taxon>Dinophyceae</taxon>
        <taxon>Gonyaulacales</taxon>
        <taxon>Pyrocystaceae</taxon>
        <taxon>Alexandrium</taxon>
    </lineage>
</organism>
<gene>
    <name evidence="1" type="ORF">AAND1436_LOCUS40201</name>
</gene>
<sequence length="110" mass="10949">MISSTAVGTLAGIHLASAKAATAAAATAAAAATPDVNFNVFDMPCDHAPASIVDALAEPELGPASAAEGTTTKLADLGMQWGLADLAAEAWAFARTTFTCNPTRPRCCGG</sequence>
<protein>
    <submittedName>
        <fullName evidence="1">Uncharacterized protein</fullName>
    </submittedName>
</protein>